<keyword evidence="2" id="KW-1185">Reference proteome</keyword>
<dbReference type="WBParaSite" id="MBELARI_LOCUS1949">
    <property type="protein sequence ID" value="MBELARI_LOCUS1949"/>
    <property type="gene ID" value="MBELARI_LOCUS1949"/>
</dbReference>
<keyword evidence="1" id="KW-1133">Transmembrane helix</keyword>
<accession>A0AAF3J6M7</accession>
<reference evidence="3" key="1">
    <citation type="submission" date="2024-02" db="UniProtKB">
        <authorList>
            <consortium name="WormBaseParasite"/>
        </authorList>
    </citation>
    <scope>IDENTIFICATION</scope>
</reference>
<name>A0AAF3J6M7_9BILA</name>
<evidence type="ECO:0000313" key="3">
    <source>
        <dbReference type="WBParaSite" id="MBELARI_LOCUS1949"/>
    </source>
</evidence>
<dbReference type="Proteomes" id="UP000887575">
    <property type="component" value="Unassembled WGS sequence"/>
</dbReference>
<keyword evidence="1" id="KW-0472">Membrane</keyword>
<keyword evidence="1" id="KW-0812">Transmembrane</keyword>
<sequence length="92" mass="10128">MPENGTSLLSTFTENTDVLFLLSVVAPLIICCFAIFLCAVGSICKTRRKLDLLETKYPFTSVQDTNEFTVDLTTKMDSCVELTSTPPDSVLL</sequence>
<organism evidence="2 3">
    <name type="scientific">Mesorhabditis belari</name>
    <dbReference type="NCBI Taxonomy" id="2138241"/>
    <lineage>
        <taxon>Eukaryota</taxon>
        <taxon>Metazoa</taxon>
        <taxon>Ecdysozoa</taxon>
        <taxon>Nematoda</taxon>
        <taxon>Chromadorea</taxon>
        <taxon>Rhabditida</taxon>
        <taxon>Rhabditina</taxon>
        <taxon>Rhabditomorpha</taxon>
        <taxon>Rhabditoidea</taxon>
        <taxon>Rhabditidae</taxon>
        <taxon>Mesorhabditinae</taxon>
        <taxon>Mesorhabditis</taxon>
    </lineage>
</organism>
<evidence type="ECO:0000256" key="1">
    <source>
        <dbReference type="SAM" id="Phobius"/>
    </source>
</evidence>
<evidence type="ECO:0000313" key="2">
    <source>
        <dbReference type="Proteomes" id="UP000887575"/>
    </source>
</evidence>
<proteinExistence type="predicted"/>
<protein>
    <submittedName>
        <fullName evidence="3">Uncharacterized protein</fullName>
    </submittedName>
</protein>
<dbReference type="AlphaFoldDB" id="A0AAF3J6M7"/>
<feature type="transmembrane region" description="Helical" evidence="1">
    <location>
        <begin position="20"/>
        <end position="44"/>
    </location>
</feature>